<keyword evidence="1" id="KW-0805">Transcription regulation</keyword>
<dbReference type="PANTHER" id="PTHR43280">
    <property type="entry name" value="ARAC-FAMILY TRANSCRIPTIONAL REGULATOR"/>
    <property type="match status" value="1"/>
</dbReference>
<dbReference type="InterPro" id="IPR009057">
    <property type="entry name" value="Homeodomain-like_sf"/>
</dbReference>
<gene>
    <name evidence="7" type="ORF">DFP97_108112</name>
</gene>
<dbReference type="GO" id="GO:0000160">
    <property type="term" value="P:phosphorelay signal transduction system"/>
    <property type="evidence" value="ECO:0007669"/>
    <property type="project" value="InterPro"/>
</dbReference>
<organism evidence="7 8">
    <name type="scientific">Paenibacillus prosopidis</name>
    <dbReference type="NCBI Taxonomy" id="630520"/>
    <lineage>
        <taxon>Bacteria</taxon>
        <taxon>Bacillati</taxon>
        <taxon>Bacillota</taxon>
        <taxon>Bacilli</taxon>
        <taxon>Bacillales</taxon>
        <taxon>Paenibacillaceae</taxon>
        <taxon>Paenibacillus</taxon>
    </lineage>
</organism>
<dbReference type="PROSITE" id="PS01124">
    <property type="entry name" value="HTH_ARAC_FAMILY_2"/>
    <property type="match status" value="1"/>
</dbReference>
<reference evidence="7 8" key="1">
    <citation type="submission" date="2018-07" db="EMBL/GenBank/DDBJ databases">
        <title>Genomic Encyclopedia of Type Strains, Phase III (KMG-III): the genomes of soil and plant-associated and newly described type strains.</title>
        <authorList>
            <person name="Whitman W."/>
        </authorList>
    </citation>
    <scope>NUCLEOTIDE SEQUENCE [LARGE SCALE GENOMIC DNA]</scope>
    <source>
        <strain evidence="7 8">CECT 7506</strain>
    </source>
</reference>
<dbReference type="RefSeq" id="WP_114380820.1">
    <property type="nucleotide sequence ID" value="NZ_QPJD01000008.1"/>
</dbReference>
<dbReference type="EMBL" id="QPJD01000008">
    <property type="protein sequence ID" value="RCW47497.1"/>
    <property type="molecule type" value="Genomic_DNA"/>
</dbReference>
<dbReference type="GO" id="GO:0043565">
    <property type="term" value="F:sequence-specific DNA binding"/>
    <property type="evidence" value="ECO:0007669"/>
    <property type="project" value="InterPro"/>
</dbReference>
<sequence>MTRLLIVDDEVHAVEGIKAAVNWDKLGITDVLTAYNIHQAKQCYHAKDPIDIMLCDIEMPMGSGLDLLAWVKEHYPDTESIFLTCHADFHYAKQAIQLGSFDYLLKPIPIPELESIIAKAIDKKTEENQKSVNSQYGQYWIQHQPLLIERFWLDILNRSIPSFPDSIREAAAVRNIPYTEQMTFIPILIVVKRWHKSLNMRDEKILEYALRNSAEELLLKLGSYGQLLPFGQGSLLAILSIDPWTRNEEMRLRQNCEAFIRSCREYFYCDLSCYVGRPANAHELPAMTDRLQAKDLNNVAIDNLVLLLDEQVEAPAALHEPELQVWSLLLKEGSTDKLAAEVARYLEGPTQVMGLDAKRLHQFHQDFLQMVYSFLQSKGIQARQLFSDDESMGMSLHASRSVKDMITWCRHIIAKAKKYVLTVEHSESVVDRVTAYIAQNIDSTMPREDIAKHVYLNPDYLDRIFKKELGFSVTEYVVRQRIEVARKLLSNTNLPVSAVAIQVGMTNFSHFSRLFKKYTNRNPLEFRQEEQSRSDRC</sequence>
<dbReference type="SMART" id="SM00448">
    <property type="entry name" value="REC"/>
    <property type="match status" value="1"/>
</dbReference>
<feature type="domain" description="Response regulatory" evidence="6">
    <location>
        <begin position="3"/>
        <end position="121"/>
    </location>
</feature>
<dbReference type="Pfam" id="PF00072">
    <property type="entry name" value="Response_reg"/>
    <property type="match status" value="1"/>
</dbReference>
<feature type="domain" description="HTH araC/xylS-type" evidence="5">
    <location>
        <begin position="431"/>
        <end position="529"/>
    </location>
</feature>
<keyword evidence="4" id="KW-0597">Phosphoprotein</keyword>
<keyword evidence="3" id="KW-0804">Transcription</keyword>
<dbReference type="InterPro" id="IPR011006">
    <property type="entry name" value="CheY-like_superfamily"/>
</dbReference>
<feature type="modified residue" description="4-aspartylphosphate" evidence="4">
    <location>
        <position position="56"/>
    </location>
</feature>
<dbReference type="InterPro" id="IPR018062">
    <property type="entry name" value="HTH_AraC-typ_CS"/>
</dbReference>
<dbReference type="Pfam" id="PF12833">
    <property type="entry name" value="HTH_18"/>
    <property type="match status" value="1"/>
</dbReference>
<name>A0A368W440_9BACL</name>
<dbReference type="PROSITE" id="PS50110">
    <property type="entry name" value="RESPONSE_REGULATORY"/>
    <property type="match status" value="1"/>
</dbReference>
<dbReference type="InterPro" id="IPR001789">
    <property type="entry name" value="Sig_transdc_resp-reg_receiver"/>
</dbReference>
<dbReference type="SMART" id="SM00342">
    <property type="entry name" value="HTH_ARAC"/>
    <property type="match status" value="1"/>
</dbReference>
<protein>
    <submittedName>
        <fullName evidence="7">Two-component system response regulator YesN</fullName>
    </submittedName>
</protein>
<keyword evidence="2" id="KW-0238">DNA-binding</keyword>
<dbReference type="GO" id="GO:0003700">
    <property type="term" value="F:DNA-binding transcription factor activity"/>
    <property type="evidence" value="ECO:0007669"/>
    <property type="project" value="InterPro"/>
</dbReference>
<proteinExistence type="predicted"/>
<evidence type="ECO:0000313" key="8">
    <source>
        <dbReference type="Proteomes" id="UP000252415"/>
    </source>
</evidence>
<dbReference type="SUPFAM" id="SSF46689">
    <property type="entry name" value="Homeodomain-like"/>
    <property type="match status" value="2"/>
</dbReference>
<keyword evidence="8" id="KW-1185">Reference proteome</keyword>
<dbReference type="Gene3D" id="1.10.10.60">
    <property type="entry name" value="Homeodomain-like"/>
    <property type="match status" value="2"/>
</dbReference>
<evidence type="ECO:0000259" key="6">
    <source>
        <dbReference type="PROSITE" id="PS50110"/>
    </source>
</evidence>
<evidence type="ECO:0000313" key="7">
    <source>
        <dbReference type="EMBL" id="RCW47497.1"/>
    </source>
</evidence>
<comment type="caution">
    <text evidence="7">The sequence shown here is derived from an EMBL/GenBank/DDBJ whole genome shotgun (WGS) entry which is preliminary data.</text>
</comment>
<evidence type="ECO:0000256" key="4">
    <source>
        <dbReference type="PROSITE-ProRule" id="PRU00169"/>
    </source>
</evidence>
<dbReference type="Gene3D" id="3.40.50.2300">
    <property type="match status" value="1"/>
</dbReference>
<evidence type="ECO:0000256" key="1">
    <source>
        <dbReference type="ARBA" id="ARBA00023015"/>
    </source>
</evidence>
<evidence type="ECO:0000256" key="3">
    <source>
        <dbReference type="ARBA" id="ARBA00023163"/>
    </source>
</evidence>
<dbReference type="PANTHER" id="PTHR43280:SF10">
    <property type="entry name" value="REGULATORY PROTEIN POCR"/>
    <property type="match status" value="1"/>
</dbReference>
<dbReference type="SUPFAM" id="SSF52172">
    <property type="entry name" value="CheY-like"/>
    <property type="match status" value="1"/>
</dbReference>
<accession>A0A368W440</accession>
<dbReference type="CDD" id="cd17536">
    <property type="entry name" value="REC_YesN-like"/>
    <property type="match status" value="1"/>
</dbReference>
<dbReference type="Proteomes" id="UP000252415">
    <property type="component" value="Unassembled WGS sequence"/>
</dbReference>
<dbReference type="OrthoDB" id="1974963at2"/>
<evidence type="ECO:0000256" key="2">
    <source>
        <dbReference type="ARBA" id="ARBA00023125"/>
    </source>
</evidence>
<evidence type="ECO:0000259" key="5">
    <source>
        <dbReference type="PROSITE" id="PS01124"/>
    </source>
</evidence>
<dbReference type="InterPro" id="IPR018060">
    <property type="entry name" value="HTH_AraC"/>
</dbReference>
<dbReference type="AlphaFoldDB" id="A0A368W440"/>
<dbReference type="PROSITE" id="PS00041">
    <property type="entry name" value="HTH_ARAC_FAMILY_1"/>
    <property type="match status" value="1"/>
</dbReference>